<dbReference type="Proteomes" id="UP000010074">
    <property type="component" value="Chromosome"/>
</dbReference>
<dbReference type="KEGG" id="bbat:Bdt_1305"/>
<proteinExistence type="predicted"/>
<name>K7Z937_BDEBC</name>
<evidence type="ECO:0000313" key="1">
    <source>
        <dbReference type="EMBL" id="AFY01004.1"/>
    </source>
</evidence>
<evidence type="ECO:0000313" key="2">
    <source>
        <dbReference type="Proteomes" id="UP000010074"/>
    </source>
</evidence>
<protein>
    <submittedName>
        <fullName evidence="1">Uncharacterized protein</fullName>
    </submittedName>
</protein>
<organism evidence="1 2">
    <name type="scientific">Bdellovibrio bacteriovorus str. Tiberius</name>
    <dbReference type="NCBI Taxonomy" id="1069642"/>
    <lineage>
        <taxon>Bacteria</taxon>
        <taxon>Pseudomonadati</taxon>
        <taxon>Bdellovibrionota</taxon>
        <taxon>Bdellovibrionia</taxon>
        <taxon>Bdellovibrionales</taxon>
        <taxon>Pseudobdellovibrionaceae</taxon>
        <taxon>Bdellovibrio</taxon>
    </lineage>
</organism>
<dbReference type="AlphaFoldDB" id="K7Z937"/>
<dbReference type="HOGENOM" id="CLU_3388228_0_0_7"/>
<gene>
    <name evidence="1" type="ORF">Bdt_1305</name>
</gene>
<accession>K7Z937</accession>
<reference evidence="1 2" key="1">
    <citation type="journal article" date="2012" name="BMC Genomics">
        <title>Genome analysis of a simultaneously predatory and prey-independent, novel Bdellovibrio bacteriovorus from the River Tiber, supports in silico predictions of both ancient and recent lateral gene transfer from diverse bacteria.</title>
        <authorList>
            <person name="Hobley L."/>
            <person name="Lerner T.R."/>
            <person name="Williams L.E."/>
            <person name="Lambert C."/>
            <person name="Till R."/>
            <person name="Milner D.S."/>
            <person name="Basford S.M."/>
            <person name="Capeness M.J."/>
            <person name="Fenton A.K."/>
            <person name="Atterbury R.J."/>
            <person name="Harris M.A."/>
            <person name="Sockett R.E."/>
        </authorList>
    </citation>
    <scope>NUCLEOTIDE SEQUENCE [LARGE SCALE GENOMIC DNA]</scope>
    <source>
        <strain evidence="1 2">Tiberius</strain>
    </source>
</reference>
<sequence length="32" mass="3025">MLASFGCGLGMFEAAGAFAGATMARTAEGGGN</sequence>
<dbReference type="EMBL" id="CP002930">
    <property type="protein sequence ID" value="AFY01004.1"/>
    <property type="molecule type" value="Genomic_DNA"/>
</dbReference>